<feature type="transmembrane region" description="Helical" evidence="5">
    <location>
        <begin position="422"/>
        <end position="440"/>
    </location>
</feature>
<protein>
    <submittedName>
        <fullName evidence="7">Major facilitator superfamily domain-containing protein</fullName>
    </submittedName>
</protein>
<feature type="transmembrane region" description="Helical" evidence="5">
    <location>
        <begin position="446"/>
        <end position="465"/>
    </location>
</feature>
<feature type="transmembrane region" description="Helical" evidence="5">
    <location>
        <begin position="49"/>
        <end position="73"/>
    </location>
</feature>
<evidence type="ECO:0000313" key="7">
    <source>
        <dbReference type="EMBL" id="KAL2819076.1"/>
    </source>
</evidence>
<evidence type="ECO:0000256" key="3">
    <source>
        <dbReference type="ARBA" id="ARBA00022989"/>
    </source>
</evidence>
<feature type="transmembrane region" description="Helical" evidence="5">
    <location>
        <begin position="85"/>
        <end position="105"/>
    </location>
</feature>
<evidence type="ECO:0000259" key="6">
    <source>
        <dbReference type="PROSITE" id="PS50850"/>
    </source>
</evidence>
<keyword evidence="2 5" id="KW-0812">Transmembrane</keyword>
<dbReference type="PROSITE" id="PS50850">
    <property type="entry name" value="MFS"/>
    <property type="match status" value="1"/>
</dbReference>
<dbReference type="PANTHER" id="PTHR23502">
    <property type="entry name" value="MAJOR FACILITATOR SUPERFAMILY"/>
    <property type="match status" value="1"/>
</dbReference>
<name>A0ABR4HUB1_9EURO</name>
<evidence type="ECO:0000256" key="1">
    <source>
        <dbReference type="ARBA" id="ARBA00004141"/>
    </source>
</evidence>
<comment type="subcellular location">
    <subcellularLocation>
        <location evidence="1">Membrane</location>
        <topology evidence="1">Multi-pass membrane protein</topology>
    </subcellularLocation>
</comment>
<dbReference type="InterPro" id="IPR011701">
    <property type="entry name" value="MFS"/>
</dbReference>
<dbReference type="EMBL" id="JBFXLS010000079">
    <property type="protein sequence ID" value="KAL2819076.1"/>
    <property type="molecule type" value="Genomic_DNA"/>
</dbReference>
<accession>A0ABR4HUB1</accession>
<feature type="transmembrane region" description="Helical" evidence="5">
    <location>
        <begin position="256"/>
        <end position="280"/>
    </location>
</feature>
<feature type="transmembrane region" description="Helical" evidence="5">
    <location>
        <begin position="178"/>
        <end position="196"/>
    </location>
</feature>
<feature type="transmembrane region" description="Helical" evidence="5">
    <location>
        <begin position="146"/>
        <end position="166"/>
    </location>
</feature>
<feature type="transmembrane region" description="Helical" evidence="5">
    <location>
        <begin position="117"/>
        <end position="140"/>
    </location>
</feature>
<feature type="transmembrane region" description="Helical" evidence="5">
    <location>
        <begin position="355"/>
        <end position="373"/>
    </location>
</feature>
<keyword evidence="8" id="KW-1185">Reference proteome</keyword>
<gene>
    <name evidence="7" type="ORF">BDW59DRAFT_174953</name>
</gene>
<dbReference type="InterPro" id="IPR036259">
    <property type="entry name" value="MFS_trans_sf"/>
</dbReference>
<feature type="transmembrane region" description="Helical" evidence="5">
    <location>
        <begin position="300"/>
        <end position="320"/>
    </location>
</feature>
<proteinExistence type="predicted"/>
<reference evidence="7 8" key="1">
    <citation type="submission" date="2024-07" db="EMBL/GenBank/DDBJ databases">
        <title>Section-level genome sequencing and comparative genomics of Aspergillus sections Usti and Cavernicolus.</title>
        <authorList>
            <consortium name="Lawrence Berkeley National Laboratory"/>
            <person name="Nybo J.L."/>
            <person name="Vesth T.C."/>
            <person name="Theobald S."/>
            <person name="Frisvad J.C."/>
            <person name="Larsen T.O."/>
            <person name="Kjaerboelling I."/>
            <person name="Rothschild-Mancinelli K."/>
            <person name="Lyhne E.K."/>
            <person name="Kogle M.E."/>
            <person name="Barry K."/>
            <person name="Clum A."/>
            <person name="Na H."/>
            <person name="Ledsgaard L."/>
            <person name="Lin J."/>
            <person name="Lipzen A."/>
            <person name="Kuo A."/>
            <person name="Riley R."/>
            <person name="Mondo S."/>
            <person name="LaButti K."/>
            <person name="Haridas S."/>
            <person name="Pangalinan J."/>
            <person name="Salamov A.A."/>
            <person name="Simmons B.A."/>
            <person name="Magnuson J.K."/>
            <person name="Chen J."/>
            <person name="Drula E."/>
            <person name="Henrissat B."/>
            <person name="Wiebenga A."/>
            <person name="Lubbers R.J."/>
            <person name="Gomes A.C."/>
            <person name="Makela M.R."/>
            <person name="Stajich J."/>
            <person name="Grigoriev I.V."/>
            <person name="Mortensen U.H."/>
            <person name="De vries R.P."/>
            <person name="Baker S.E."/>
            <person name="Andersen M.R."/>
        </authorList>
    </citation>
    <scope>NUCLEOTIDE SEQUENCE [LARGE SCALE GENOMIC DNA]</scope>
    <source>
        <strain evidence="7 8">CBS 600.67</strain>
    </source>
</reference>
<keyword evidence="3 5" id="KW-1133">Transmembrane helix</keyword>
<dbReference type="PANTHER" id="PTHR23502:SF5">
    <property type="entry name" value="QUINIDINE RESISTANCE PROTEIN 3"/>
    <property type="match status" value="1"/>
</dbReference>
<dbReference type="CDD" id="cd17323">
    <property type="entry name" value="MFS_Tpo1_MDR_like"/>
    <property type="match status" value="1"/>
</dbReference>
<dbReference type="Pfam" id="PF07690">
    <property type="entry name" value="MFS_1"/>
    <property type="match status" value="1"/>
</dbReference>
<evidence type="ECO:0000256" key="4">
    <source>
        <dbReference type="ARBA" id="ARBA00023136"/>
    </source>
</evidence>
<feature type="transmembrane region" description="Helical" evidence="5">
    <location>
        <begin position="379"/>
        <end position="401"/>
    </location>
</feature>
<organism evidence="7 8">
    <name type="scientific">Aspergillus cavernicola</name>
    <dbReference type="NCBI Taxonomy" id="176166"/>
    <lineage>
        <taxon>Eukaryota</taxon>
        <taxon>Fungi</taxon>
        <taxon>Dikarya</taxon>
        <taxon>Ascomycota</taxon>
        <taxon>Pezizomycotina</taxon>
        <taxon>Eurotiomycetes</taxon>
        <taxon>Eurotiomycetidae</taxon>
        <taxon>Eurotiales</taxon>
        <taxon>Aspergillaceae</taxon>
        <taxon>Aspergillus</taxon>
        <taxon>Aspergillus subgen. Nidulantes</taxon>
    </lineage>
</organism>
<sequence length="481" mass="53113">MPLENPHRDLPITGNEVDGQCKKVDCFLSFLLIIPAISNSKQHVRAKKWILTSIASLSAAAAPLGSTILMPALPQIATDLHTTRTTANLSIAFYALSMAIIPLWWSTISEMYGRRPVYIVSFILFLVCNILSALSTSIAMFIDMRVLAGGASASVQAVGAGTIADLWEVKERGKAMGIFFLGPMLGPLLAPIIGGAVTQKWGWRSTQWAMVIYGVVVLVLMVICMPETSGSFRHNKTAEVKVLQQIQRVLVDPFKIVRFIACPPILITVYYASVTFASYYFLNISIQSSFSQPPYSFSPIILGLMYIPSALGSVAAAMLGGRWSDYIMRREAAAAGNYEPSGELRFRPADRMKENAWIAGLLYPAAMLCYGWTVDKHVFWLVPCITNFFFGFGNNLIFNMATTMLTEFIPNRASTGVALNNLFRNLLSCVTAIVTEPLIVSIGNGWLFTIVSFICWLSMGVILIMKRRANQWAEEMGHRLL</sequence>
<dbReference type="Gene3D" id="1.20.1720.10">
    <property type="entry name" value="Multidrug resistance protein D"/>
    <property type="match status" value="1"/>
</dbReference>
<keyword evidence="4 5" id="KW-0472">Membrane</keyword>
<evidence type="ECO:0000313" key="8">
    <source>
        <dbReference type="Proteomes" id="UP001610335"/>
    </source>
</evidence>
<feature type="transmembrane region" description="Helical" evidence="5">
    <location>
        <begin position="208"/>
        <end position="226"/>
    </location>
</feature>
<dbReference type="SUPFAM" id="SSF103473">
    <property type="entry name" value="MFS general substrate transporter"/>
    <property type="match status" value="1"/>
</dbReference>
<dbReference type="InterPro" id="IPR020846">
    <property type="entry name" value="MFS_dom"/>
</dbReference>
<evidence type="ECO:0000256" key="2">
    <source>
        <dbReference type="ARBA" id="ARBA00022692"/>
    </source>
</evidence>
<feature type="domain" description="Major facilitator superfamily (MFS) profile" evidence="6">
    <location>
        <begin position="51"/>
        <end position="470"/>
    </location>
</feature>
<evidence type="ECO:0000256" key="5">
    <source>
        <dbReference type="SAM" id="Phobius"/>
    </source>
</evidence>
<dbReference type="Proteomes" id="UP001610335">
    <property type="component" value="Unassembled WGS sequence"/>
</dbReference>
<comment type="caution">
    <text evidence="7">The sequence shown here is derived from an EMBL/GenBank/DDBJ whole genome shotgun (WGS) entry which is preliminary data.</text>
</comment>